<dbReference type="Proteomes" id="UP000004198">
    <property type="component" value="Unassembled WGS sequence"/>
</dbReference>
<evidence type="ECO:0000313" key="1">
    <source>
        <dbReference type="EMBL" id="EET86891.1"/>
    </source>
</evidence>
<protein>
    <submittedName>
        <fullName evidence="1">Uncharacterized protein</fullName>
    </submittedName>
</protein>
<proteinExistence type="predicted"/>
<dbReference type="AlphaFoldDB" id="C6PV73"/>
<evidence type="ECO:0000313" key="2">
    <source>
        <dbReference type="Proteomes" id="UP000004198"/>
    </source>
</evidence>
<accession>C6PV73</accession>
<comment type="caution">
    <text evidence="1">The sequence shown here is derived from an EMBL/GenBank/DDBJ whole genome shotgun (WGS) entry which is preliminary data.</text>
</comment>
<keyword evidence="2" id="KW-1185">Reference proteome</keyword>
<dbReference type="EMBL" id="ACVI01000042">
    <property type="protein sequence ID" value="EET86891.1"/>
    <property type="molecule type" value="Genomic_DNA"/>
</dbReference>
<dbReference type="STRING" id="536227.Ccar_24315"/>
<reference evidence="1 2" key="1">
    <citation type="submission" date="2009-06" db="EMBL/GenBank/DDBJ databases">
        <title>The draft genome of Clostridium carboxidivorans P7.</title>
        <authorList>
            <consortium name="US DOE Joint Genome Institute (JGI-PGF)"/>
            <person name="Lucas S."/>
            <person name="Copeland A."/>
            <person name="Lapidus A."/>
            <person name="Glavina del Rio T."/>
            <person name="Tice H."/>
            <person name="Bruce D."/>
            <person name="Goodwin L."/>
            <person name="Pitluck S."/>
            <person name="Larimer F."/>
            <person name="Land M.L."/>
            <person name="Hauser L."/>
            <person name="Hemme C.L."/>
        </authorList>
    </citation>
    <scope>NUCLEOTIDE SEQUENCE [LARGE SCALE GENOMIC DNA]</scope>
    <source>
        <strain evidence="1 2">P7</strain>
    </source>
</reference>
<organism evidence="1 2">
    <name type="scientific">Clostridium carboxidivorans P7</name>
    <dbReference type="NCBI Taxonomy" id="536227"/>
    <lineage>
        <taxon>Bacteria</taxon>
        <taxon>Bacillati</taxon>
        <taxon>Bacillota</taxon>
        <taxon>Clostridia</taxon>
        <taxon>Eubacteriales</taxon>
        <taxon>Clostridiaceae</taxon>
        <taxon>Clostridium</taxon>
    </lineage>
</organism>
<dbReference type="OrthoDB" id="9979703at2"/>
<sequence>MTMCDLAEDKREVVIDTDFFIKFTEKDSTGKLFIKIMNEMNVTPVMHHYVYTEELMGNSTAKQLVESGSIKVYNHSDFLNQSNEERYKENFKKAYKAFNYQDFAGDVFTYRHDKESLGEIRSSLMAFHMGIGIFMSDDGGAKKYVVNQLSSRKHKISVYNVYDTLKNIGEKQVKYLSWSEIKATAKFAFEKIPEKLEEINNIWHNTDKQS</sequence>
<name>C6PV73_9CLOT</name>
<gene>
    <name evidence="1" type="ORF">CcarbDRAFT_2690</name>
</gene>
<dbReference type="eggNOG" id="ENOG5032MPG">
    <property type="taxonomic scope" value="Bacteria"/>
</dbReference>